<dbReference type="CDD" id="cd15541">
    <property type="entry name" value="PHD_TIF1_like"/>
    <property type="match status" value="1"/>
</dbReference>
<dbReference type="InterPro" id="IPR013083">
    <property type="entry name" value="Znf_RING/FYVE/PHD"/>
</dbReference>
<feature type="region of interest" description="Disordered" evidence="6">
    <location>
        <begin position="407"/>
        <end position="440"/>
    </location>
</feature>
<dbReference type="InterPro" id="IPR047153">
    <property type="entry name" value="TRIM45/56/19-like"/>
</dbReference>
<dbReference type="SUPFAM" id="SSF57845">
    <property type="entry name" value="B-box zinc-binding domain"/>
    <property type="match status" value="1"/>
</dbReference>
<keyword evidence="2 4" id="KW-0863">Zinc-finger</keyword>
<dbReference type="SUPFAM" id="SSF57903">
    <property type="entry name" value="FYVE/PHD zinc finger"/>
    <property type="match status" value="1"/>
</dbReference>
<evidence type="ECO:0000256" key="1">
    <source>
        <dbReference type="ARBA" id="ARBA00022723"/>
    </source>
</evidence>
<feature type="region of interest" description="Disordered" evidence="6">
    <location>
        <begin position="1135"/>
        <end position="1162"/>
    </location>
</feature>
<feature type="compositionally biased region" description="Pro residues" evidence="6">
    <location>
        <begin position="415"/>
        <end position="432"/>
    </location>
</feature>
<keyword evidence="1" id="KW-0479">Metal-binding</keyword>
<feature type="compositionally biased region" description="Polar residues" evidence="6">
    <location>
        <begin position="53"/>
        <end position="117"/>
    </location>
</feature>
<accession>A0A9N7YDW4</accession>
<dbReference type="Proteomes" id="UP001153269">
    <property type="component" value="Unassembled WGS sequence"/>
</dbReference>
<keyword evidence="10" id="KW-1185">Reference proteome</keyword>
<comment type="caution">
    <text evidence="9">The sequence shown here is derived from an EMBL/GenBank/DDBJ whole genome shotgun (WGS) entry which is preliminary data.</text>
</comment>
<gene>
    <name evidence="9" type="ORF">PLEPLA_LOCUS10695</name>
</gene>
<organism evidence="9 10">
    <name type="scientific">Pleuronectes platessa</name>
    <name type="common">European plaice</name>
    <dbReference type="NCBI Taxonomy" id="8262"/>
    <lineage>
        <taxon>Eukaryota</taxon>
        <taxon>Metazoa</taxon>
        <taxon>Chordata</taxon>
        <taxon>Craniata</taxon>
        <taxon>Vertebrata</taxon>
        <taxon>Euteleostomi</taxon>
        <taxon>Actinopterygii</taxon>
        <taxon>Neopterygii</taxon>
        <taxon>Teleostei</taxon>
        <taxon>Neoteleostei</taxon>
        <taxon>Acanthomorphata</taxon>
        <taxon>Carangaria</taxon>
        <taxon>Pleuronectiformes</taxon>
        <taxon>Pleuronectoidei</taxon>
        <taxon>Pleuronectidae</taxon>
        <taxon>Pleuronectes</taxon>
    </lineage>
</organism>
<feature type="compositionally biased region" description="Polar residues" evidence="6">
    <location>
        <begin position="8"/>
        <end position="46"/>
    </location>
</feature>
<dbReference type="InterPro" id="IPR019787">
    <property type="entry name" value="Znf_PHD-finger"/>
</dbReference>
<evidence type="ECO:0000256" key="5">
    <source>
        <dbReference type="SAM" id="Coils"/>
    </source>
</evidence>
<feature type="region of interest" description="Disordered" evidence="6">
    <location>
        <begin position="1455"/>
        <end position="1479"/>
    </location>
</feature>
<feature type="coiled-coil region" evidence="5">
    <location>
        <begin position="295"/>
        <end position="333"/>
    </location>
</feature>
<dbReference type="SMART" id="SM00336">
    <property type="entry name" value="BBOX"/>
    <property type="match status" value="2"/>
</dbReference>
<keyword evidence="3" id="KW-0862">Zinc</keyword>
<dbReference type="PANTHER" id="PTHR25462:SF296">
    <property type="entry name" value="MEIOTIC P26, ISOFORM F"/>
    <property type="match status" value="1"/>
</dbReference>
<dbReference type="Gene3D" id="3.30.160.60">
    <property type="entry name" value="Classic Zinc Finger"/>
    <property type="match status" value="1"/>
</dbReference>
<feature type="region of interest" description="Disordered" evidence="6">
    <location>
        <begin position="651"/>
        <end position="1099"/>
    </location>
</feature>
<dbReference type="GO" id="GO:0061630">
    <property type="term" value="F:ubiquitin protein ligase activity"/>
    <property type="evidence" value="ECO:0007669"/>
    <property type="project" value="TreeGrafter"/>
</dbReference>
<feature type="compositionally biased region" description="Basic and acidic residues" evidence="6">
    <location>
        <begin position="1460"/>
        <end position="1470"/>
    </location>
</feature>
<feature type="region of interest" description="Disordered" evidence="6">
    <location>
        <begin position="1489"/>
        <end position="1508"/>
    </location>
</feature>
<dbReference type="PANTHER" id="PTHR25462">
    <property type="entry name" value="BONUS, ISOFORM C-RELATED"/>
    <property type="match status" value="1"/>
</dbReference>
<dbReference type="EMBL" id="CADEAL010000611">
    <property type="protein sequence ID" value="CAB1422777.1"/>
    <property type="molecule type" value="Genomic_DNA"/>
</dbReference>
<keyword evidence="5" id="KW-0175">Coiled coil</keyword>
<proteinExistence type="predicted"/>
<evidence type="ECO:0000256" key="4">
    <source>
        <dbReference type="PROSITE-ProRule" id="PRU00024"/>
    </source>
</evidence>
<dbReference type="InterPro" id="IPR011011">
    <property type="entry name" value="Znf_FYVE_PHD"/>
</dbReference>
<dbReference type="CDD" id="cd19775">
    <property type="entry name" value="Bbox2_TIF1_C-VI"/>
    <property type="match status" value="1"/>
</dbReference>
<feature type="domain" description="B box-type" evidence="8">
    <location>
        <begin position="196"/>
        <end position="237"/>
    </location>
</feature>
<dbReference type="SMART" id="SM00249">
    <property type="entry name" value="PHD"/>
    <property type="match status" value="1"/>
</dbReference>
<dbReference type="InterPro" id="IPR019786">
    <property type="entry name" value="Zinc_finger_PHD-type_CS"/>
</dbReference>
<evidence type="ECO:0000259" key="8">
    <source>
        <dbReference type="PROSITE" id="PS50119"/>
    </source>
</evidence>
<protein>
    <submittedName>
        <fullName evidence="9">Uncharacterized protein</fullName>
    </submittedName>
</protein>
<dbReference type="Pfam" id="PF00643">
    <property type="entry name" value="zf-B_box"/>
    <property type="match status" value="1"/>
</dbReference>
<dbReference type="PROSITE" id="PS50016">
    <property type="entry name" value="ZF_PHD_2"/>
    <property type="match status" value="1"/>
</dbReference>
<dbReference type="GO" id="GO:0008270">
    <property type="term" value="F:zinc ion binding"/>
    <property type="evidence" value="ECO:0007669"/>
    <property type="project" value="UniProtKB-KW"/>
</dbReference>
<name>A0A9N7YDW4_PLEPL</name>
<evidence type="ECO:0000259" key="7">
    <source>
        <dbReference type="PROSITE" id="PS50016"/>
    </source>
</evidence>
<reference evidence="9" key="1">
    <citation type="submission" date="2020-03" db="EMBL/GenBank/DDBJ databases">
        <authorList>
            <person name="Weist P."/>
        </authorList>
    </citation>
    <scope>NUCLEOTIDE SEQUENCE</scope>
</reference>
<dbReference type="PROSITE" id="PS50119">
    <property type="entry name" value="ZF_BBOX"/>
    <property type="match status" value="2"/>
</dbReference>
<feature type="compositionally biased region" description="Basic and acidic residues" evidence="6">
    <location>
        <begin position="651"/>
        <end position="667"/>
    </location>
</feature>
<dbReference type="Gene3D" id="3.30.40.10">
    <property type="entry name" value="Zinc/RING finger domain, C3HC4 (zinc finger)"/>
    <property type="match status" value="1"/>
</dbReference>
<evidence type="ECO:0000256" key="3">
    <source>
        <dbReference type="ARBA" id="ARBA00022833"/>
    </source>
</evidence>
<dbReference type="InterPro" id="IPR000315">
    <property type="entry name" value="Znf_B-box"/>
</dbReference>
<feature type="region of interest" description="Disordered" evidence="6">
    <location>
        <begin position="1177"/>
        <end position="1207"/>
    </location>
</feature>
<evidence type="ECO:0000313" key="9">
    <source>
        <dbReference type="EMBL" id="CAB1422777.1"/>
    </source>
</evidence>
<feature type="domain" description="PHD-type" evidence="7">
    <location>
        <begin position="1296"/>
        <end position="1343"/>
    </location>
</feature>
<dbReference type="InterPro" id="IPR001965">
    <property type="entry name" value="Znf_PHD"/>
</dbReference>
<sequence length="1508" mass="165535">MKKPGSEGDSSVPSMESSRYSSVPNMETTKDSSVLNMDTTRHSSVPSMEPSRDSSVPNMETTRDSSVPNMETTRDSSVPNMETTKDSSVLNLETTKDSSLPNMDTTRDSSVPNMDTTRDSSVLNLETARDSPVPSMKTTEVSLNQQCCSCDTSSSRCWCVDCAEALCDDCVSAHRRVTVTRSHRILNQPPGNVSTLPTKFCRLHPSEPLKLFCRTCFQYTCRDCQLIGHMNHRYLFVSDALNHTKKQLVTWTQPIRAQRDTASRSLKDMQTRLQQIKDGESQLDAELKTSFNLCAQLLKNRMDNLMEEVKRELRSESDLIQKQMEKLNQLQKKQILVTESSDRAQNVQDLHSLFRCCSQVKCHLKDLQDQDLSPPETMQLLQVTVDRQSLDTLLNFGKLEVEKIPFSIPQTSNQNPPPTSTCPTPSSMPPSPQTTTTSVTVPPISVSGSSVLLQLLSTQLSLLPASCPNLNQPPPPVTTSCAVTCPKHVPPLSSSTLESGSPPQRNTKLMMMLNPVSSLVSLKHITSSSIQSTDQSSYRSVLKPSLVLKQTSVSDQNQPSTALLHNHLGLERNSALLLGRKSVPAESCQASLSQGHKVLPKHHNLTDGSSAPPAQLTLLCDTNSKRYEVPFTSSVKHRHIPVVKAVADSACDHTEQQMSTRQEEPPENRPTSTLCEEPKPAQSKPTSTLCEEPKPAQSKPTSTLCEEPKPAQSKPTSTLCEEPKPAQSKPTSTLCEEPKPAQSKPTSTLCEEPKPAQSKPTSTLCEEPKPARANPPPPCVKSPNLPRANPPPPCVKNPNLPRANPPPPCVKSPNLPRANPPPPCVKNPNLPRANPPPPCVKNPNLPRANPPPPCVKNPNLPRANPPPPCVKNPNLPRANPPPPCVKNPNLPRANPPPPCVKSPNLPRANPPPPCVKSPNRPRANPPPPCVKSPNLPRANPAPPCVKNPNLPRANPPPPCVKSPNRPRANPPPPCVKSPNRPRANPAPPCLKSPNLPRANPPPPCVKNPNLPRANPAPPCVKSPNLPRANPAPPCVKNPNLPRANPPPPCVKSPNLPRANPAPPCVKNPNLPRANPAPPCVKNPNLPRANPPPPCVKNPNLPRANPPPPCVKNPNLPRANPPPPCVKNPNLPRANPPPPCVKNPNLPRANPPPPCVKNPNSWRRNRLFNRPTFIVSEETEPAEKRPNFNKPTFIDSERTDSTGKRPQTTAEDLSSVIGLHDFCLSRCQPRVSLFRLPLSLLPTQRSLPGVVARDADDEVSLEELDEDCQSHVSDISEDFGDFTEPLSSPESPVTLEIVYCSACGSDNSSIICSSCGRGYHRDCHIPPVGPDMWTEWNCSLCQDLSDPSDPYRSKRPKSPQGPCLSLKDQRRCESVLLHLKVEGCSRLSKVGCVWVGLMLMSERLALHRPPAYQTPVEFVRDVWSLFRQNTSSQDDLMNLRQSFRNKLMETFNSELRPANRKKLESNQRHPESGSTSESLLKKTRKRLREFLAMRGHPGPKRTKTDKMDV</sequence>
<dbReference type="PROSITE" id="PS01359">
    <property type="entry name" value="ZF_PHD_1"/>
    <property type="match status" value="1"/>
</dbReference>
<feature type="domain" description="B box-type" evidence="8">
    <location>
        <begin position="142"/>
        <end position="188"/>
    </location>
</feature>
<evidence type="ECO:0000256" key="2">
    <source>
        <dbReference type="ARBA" id="ARBA00022771"/>
    </source>
</evidence>
<evidence type="ECO:0000256" key="6">
    <source>
        <dbReference type="SAM" id="MobiDB-lite"/>
    </source>
</evidence>
<feature type="region of interest" description="Disordered" evidence="6">
    <location>
        <begin position="1"/>
        <end position="117"/>
    </location>
</feature>
<evidence type="ECO:0000313" key="10">
    <source>
        <dbReference type="Proteomes" id="UP001153269"/>
    </source>
</evidence>